<name>S0GI94_9BACT</name>
<gene>
    <name evidence="1" type="ORF">C803_02518</name>
</gene>
<dbReference type="Proteomes" id="UP000014140">
    <property type="component" value="Unassembled WGS sequence"/>
</dbReference>
<accession>S0GI94</accession>
<comment type="caution">
    <text evidence="1">The sequence shown here is derived from an EMBL/GenBank/DDBJ whole genome shotgun (WGS) entry which is preliminary data.</text>
</comment>
<reference evidence="1 2" key="1">
    <citation type="submission" date="2013-04" db="EMBL/GenBank/DDBJ databases">
        <title>The Genome Sequence of Parabacteroides goldsteinii dnLKV18.</title>
        <authorList>
            <consortium name="The Broad Institute Genomics Platform"/>
            <consortium name="The Broad Institute Genome Sequencing Center for Infectious Disease"/>
            <person name="Earl A."/>
            <person name="Xavier R."/>
            <person name="Kuhn K."/>
            <person name="Stappenbeck T."/>
            <person name="Walker B."/>
            <person name="Young S."/>
            <person name="Zeng Q."/>
            <person name="Gargeya S."/>
            <person name="Fitzgerald M."/>
            <person name="Haas B."/>
            <person name="Abouelleil A."/>
            <person name="Allen A.W."/>
            <person name="Alvarado L."/>
            <person name="Arachchi H.M."/>
            <person name="Berlin A.M."/>
            <person name="Chapman S.B."/>
            <person name="Gainer-Dewar J."/>
            <person name="Goldberg J."/>
            <person name="Griggs A."/>
            <person name="Gujja S."/>
            <person name="Hansen M."/>
            <person name="Howarth C."/>
            <person name="Imamovic A."/>
            <person name="Ireland A."/>
            <person name="Larimer J."/>
            <person name="McCowan C."/>
            <person name="Murphy C."/>
            <person name="Pearson M."/>
            <person name="Poon T.W."/>
            <person name="Priest M."/>
            <person name="Roberts A."/>
            <person name="Saif S."/>
            <person name="Shea T."/>
            <person name="Sisk P."/>
            <person name="Sykes S."/>
            <person name="Wortman J."/>
            <person name="Nusbaum C."/>
            <person name="Birren B."/>
        </authorList>
    </citation>
    <scope>NUCLEOTIDE SEQUENCE [LARGE SCALE GENOMIC DNA]</scope>
    <source>
        <strain evidence="2">dnLKV18</strain>
    </source>
</reference>
<evidence type="ECO:0000313" key="2">
    <source>
        <dbReference type="Proteomes" id="UP000014140"/>
    </source>
</evidence>
<dbReference type="HOGENOM" id="CLU_1239181_0_0_10"/>
<keyword evidence="2" id="KW-1185">Reference proteome</keyword>
<dbReference type="AlphaFoldDB" id="S0GI94"/>
<protein>
    <submittedName>
        <fullName evidence="1">Uncharacterized protein</fullName>
    </submittedName>
</protein>
<sequence length="234" mass="25381">MPFRLFYIIYTYTMKNINKILALLFFIVLICAFCVPDMSIEGVMCAAFAPVFWPAGSDNMGGYKGRVAFIPESSVTKVPALPKVPKEVADFVTAEGAFTFVKSGDKPTPIYATRATVGYKAEIQGETDCKSYKITGEFFHPGSKIDAAAFARQICNTPGYLLIENDEHQQLIGQEGYPCMVTASFDGGKAPADKRGWSFTFEADSVAPMIVMGTPVDLSELFTGVASTPENPGS</sequence>
<proteinExistence type="predicted"/>
<dbReference type="EMBL" id="ASSQ01000013">
    <property type="protein sequence ID" value="EOS17506.1"/>
    <property type="molecule type" value="Genomic_DNA"/>
</dbReference>
<dbReference type="PATRIC" id="fig|1235789.3.peg.2502"/>
<evidence type="ECO:0000313" key="1">
    <source>
        <dbReference type="EMBL" id="EOS17506.1"/>
    </source>
</evidence>
<organism evidence="1 2">
    <name type="scientific">Parabacteroides goldsteinii dnLKV18</name>
    <dbReference type="NCBI Taxonomy" id="1235789"/>
    <lineage>
        <taxon>Bacteria</taxon>
        <taxon>Pseudomonadati</taxon>
        <taxon>Bacteroidota</taxon>
        <taxon>Bacteroidia</taxon>
        <taxon>Bacteroidales</taxon>
        <taxon>Tannerellaceae</taxon>
        <taxon>Parabacteroides</taxon>
    </lineage>
</organism>